<organism evidence="1 2">
    <name type="scientific">Aspergillus brunneoviolaceus CBS 621.78</name>
    <dbReference type="NCBI Taxonomy" id="1450534"/>
    <lineage>
        <taxon>Eukaryota</taxon>
        <taxon>Fungi</taxon>
        <taxon>Dikarya</taxon>
        <taxon>Ascomycota</taxon>
        <taxon>Pezizomycotina</taxon>
        <taxon>Eurotiomycetes</taxon>
        <taxon>Eurotiomycetidae</taxon>
        <taxon>Eurotiales</taxon>
        <taxon>Aspergillaceae</taxon>
        <taxon>Aspergillus</taxon>
        <taxon>Aspergillus subgen. Circumdati</taxon>
    </lineage>
</organism>
<name>A0ACD1FVS7_9EURO</name>
<gene>
    <name evidence="1" type="ORF">BO95DRAFT_447301</name>
</gene>
<sequence>MQDRAMHQPTYPESFNDATIKQWIQDYYTAVDVDGAVETIADFFTPDAVVQMGEHGVSDRPGLIQLFTSTWDYVASRSHHVVSIDPLGNNTFLARGAVTYNLKDGRSVTPEWGGIMKLVQQAGEWKMSYYKVYFAAFPAF</sequence>
<dbReference type="Proteomes" id="UP000249057">
    <property type="component" value="Unassembled WGS sequence"/>
</dbReference>
<reference evidence="1" key="1">
    <citation type="submission" date="2018-02" db="EMBL/GenBank/DDBJ databases">
        <title>The genomes of Aspergillus section Nigri reveals drivers in fungal speciation.</title>
        <authorList>
            <consortium name="DOE Joint Genome Institute"/>
            <person name="Vesth T.C."/>
            <person name="Nybo J."/>
            <person name="Theobald S."/>
            <person name="Brandl J."/>
            <person name="Frisvad J.C."/>
            <person name="Nielsen K.F."/>
            <person name="Lyhne E.K."/>
            <person name="Kogle M.E."/>
            <person name="Kuo A."/>
            <person name="Riley R."/>
            <person name="Clum A."/>
            <person name="Nolan M."/>
            <person name="Lipzen A."/>
            <person name="Salamov A."/>
            <person name="Henrissat B."/>
            <person name="Wiebenga A."/>
            <person name="De vries R.P."/>
            <person name="Grigoriev I.V."/>
            <person name="Mortensen U.H."/>
            <person name="Andersen M.R."/>
            <person name="Baker S.E."/>
        </authorList>
    </citation>
    <scope>NUCLEOTIDE SEQUENCE</scope>
    <source>
        <strain evidence="1">CBS 621.78</strain>
    </source>
</reference>
<evidence type="ECO:0000313" key="2">
    <source>
        <dbReference type="Proteomes" id="UP000249057"/>
    </source>
</evidence>
<proteinExistence type="predicted"/>
<protein>
    <submittedName>
        <fullName evidence="1">Uncharacterized protein</fullName>
    </submittedName>
</protein>
<keyword evidence="2" id="KW-1185">Reference proteome</keyword>
<dbReference type="EMBL" id="KZ825394">
    <property type="protein sequence ID" value="RAH41112.1"/>
    <property type="molecule type" value="Genomic_DNA"/>
</dbReference>
<evidence type="ECO:0000313" key="1">
    <source>
        <dbReference type="EMBL" id="RAH41112.1"/>
    </source>
</evidence>
<accession>A0ACD1FVS7</accession>